<evidence type="ECO:0000256" key="1">
    <source>
        <dbReference type="SAM" id="Phobius"/>
    </source>
</evidence>
<keyword evidence="1" id="KW-0472">Membrane</keyword>
<dbReference type="InterPro" id="IPR007272">
    <property type="entry name" value="Sulf_transp_TsuA/YedE"/>
</dbReference>
<dbReference type="KEGG" id="tzo:THMIRHAT_20710"/>
<proteinExistence type="predicted"/>
<dbReference type="EMBL" id="AP021888">
    <property type="protein sequence ID" value="BBP44325.1"/>
    <property type="molecule type" value="Genomic_DNA"/>
</dbReference>
<gene>
    <name evidence="2" type="ORF">THMIRHAT_20710</name>
</gene>
<feature type="transmembrane region" description="Helical" evidence="1">
    <location>
        <begin position="58"/>
        <end position="78"/>
    </location>
</feature>
<dbReference type="Proteomes" id="UP000501466">
    <property type="component" value="Chromosome"/>
</dbReference>
<protein>
    <submittedName>
        <fullName evidence="2">Transporter</fullName>
    </submittedName>
</protein>
<reference evidence="3" key="1">
    <citation type="submission" date="2019-11" db="EMBL/GenBank/DDBJ databases">
        <title>Isolation and characterization of two novel species in the genus Thiomicrorhabdus.</title>
        <authorList>
            <person name="Mochizuki J."/>
            <person name="Kojima H."/>
            <person name="Fukui M."/>
        </authorList>
    </citation>
    <scope>NUCLEOTIDE SEQUENCE [LARGE SCALE GENOMIC DNA]</scope>
    <source>
        <strain evidence="3">AkT22</strain>
    </source>
</reference>
<feature type="transmembrane region" description="Helical" evidence="1">
    <location>
        <begin position="12"/>
        <end position="38"/>
    </location>
</feature>
<dbReference type="AlphaFoldDB" id="A0A6F8PQD7"/>
<feature type="transmembrane region" description="Helical" evidence="1">
    <location>
        <begin position="136"/>
        <end position="156"/>
    </location>
</feature>
<feature type="transmembrane region" description="Helical" evidence="1">
    <location>
        <begin position="99"/>
        <end position="116"/>
    </location>
</feature>
<sequence length="171" mass="18539">MFEFPFLKNFKLILISFNFAYRTHVLALLMGALFGFLMSRAGATTYDFHAQMFLFIDFQLMEVIGTAVIVAMIGVLLLKRFHVNALSTGCEVDFVKKPYQAGLVTGAFIFGIGWAMTASCPGTIPAMLGEGKMGAVFALIGIVGGTMAYGVLQSFVTHTKQSAPPSKDNNC</sequence>
<organism evidence="2 3">
    <name type="scientific">Thiosulfativibrio zosterae</name>
    <dbReference type="NCBI Taxonomy" id="2675053"/>
    <lineage>
        <taxon>Bacteria</taxon>
        <taxon>Pseudomonadati</taxon>
        <taxon>Pseudomonadota</taxon>
        <taxon>Gammaproteobacteria</taxon>
        <taxon>Thiotrichales</taxon>
        <taxon>Piscirickettsiaceae</taxon>
        <taxon>Thiosulfativibrio</taxon>
    </lineage>
</organism>
<keyword evidence="1" id="KW-0812">Transmembrane</keyword>
<accession>A0A6F8PQD7</accession>
<keyword evidence="1" id="KW-1133">Transmembrane helix</keyword>
<dbReference type="RefSeq" id="WP_173292051.1">
    <property type="nucleotide sequence ID" value="NZ_AP021888.1"/>
</dbReference>
<name>A0A6F8PQD7_9GAMM</name>
<evidence type="ECO:0000313" key="2">
    <source>
        <dbReference type="EMBL" id="BBP44325.1"/>
    </source>
</evidence>
<keyword evidence="3" id="KW-1185">Reference proteome</keyword>
<evidence type="ECO:0000313" key="3">
    <source>
        <dbReference type="Proteomes" id="UP000501466"/>
    </source>
</evidence>
<dbReference type="Pfam" id="PF04143">
    <property type="entry name" value="Sulf_transp"/>
    <property type="match status" value="1"/>
</dbReference>